<evidence type="ECO:0000313" key="4">
    <source>
        <dbReference type="Proteomes" id="UP000611629"/>
    </source>
</evidence>
<keyword evidence="1" id="KW-0732">Signal</keyword>
<feature type="signal peptide" evidence="1">
    <location>
        <begin position="1"/>
        <end position="19"/>
    </location>
</feature>
<dbReference type="PROSITE" id="PS51257">
    <property type="entry name" value="PROKAR_LIPOPROTEIN"/>
    <property type="match status" value="1"/>
</dbReference>
<feature type="chain" id="PRO_5038671363" evidence="1">
    <location>
        <begin position="20"/>
        <end position="327"/>
    </location>
</feature>
<dbReference type="InterPro" id="IPR019606">
    <property type="entry name" value="GerMN"/>
</dbReference>
<feature type="domain" description="GerMN" evidence="2">
    <location>
        <begin position="221"/>
        <end position="308"/>
    </location>
</feature>
<gene>
    <name evidence="3" type="ORF">HZF24_12960</name>
</gene>
<dbReference type="RefSeq" id="WP_179238754.1">
    <property type="nucleotide sequence ID" value="NZ_JACBNQ010000016.1"/>
</dbReference>
<reference evidence="3" key="1">
    <citation type="submission" date="2020-07" db="EMBL/GenBank/DDBJ databases">
        <title>Genomic analysis of a strain of Sedimentibacter Hydroxybenzoicus DSM7310.</title>
        <authorList>
            <person name="Ma S."/>
        </authorList>
    </citation>
    <scope>NUCLEOTIDE SEQUENCE</scope>
    <source>
        <strain evidence="3">DSM 7310</strain>
    </source>
</reference>
<protein>
    <submittedName>
        <fullName evidence="3">GerMN domain-containing protein</fullName>
    </submittedName>
</protein>
<dbReference type="EMBL" id="JACBNQ010000016">
    <property type="protein sequence ID" value="NYB75051.1"/>
    <property type="molecule type" value="Genomic_DNA"/>
</dbReference>
<proteinExistence type="predicted"/>
<dbReference type="Pfam" id="PF10646">
    <property type="entry name" value="Germane"/>
    <property type="match status" value="1"/>
</dbReference>
<accession>A0A974GXB8</accession>
<dbReference type="Proteomes" id="UP000611629">
    <property type="component" value="Unassembled WGS sequence"/>
</dbReference>
<name>A0A974GXB8_SEDHY</name>
<dbReference type="AlphaFoldDB" id="A0A974GXB8"/>
<evidence type="ECO:0000259" key="2">
    <source>
        <dbReference type="SMART" id="SM00909"/>
    </source>
</evidence>
<dbReference type="SMART" id="SM00909">
    <property type="entry name" value="Germane"/>
    <property type="match status" value="1"/>
</dbReference>
<organism evidence="3 4">
    <name type="scientific">Sedimentibacter hydroxybenzoicus DSM 7310</name>
    <dbReference type="NCBI Taxonomy" id="1123245"/>
    <lineage>
        <taxon>Bacteria</taxon>
        <taxon>Bacillati</taxon>
        <taxon>Bacillota</taxon>
        <taxon>Tissierellia</taxon>
        <taxon>Sedimentibacter</taxon>
    </lineage>
</organism>
<sequence length="327" mass="37313">MKKLIGLGLIILMLFTACEYNDTDVPDNNNDNQDEYSIEEFFPVIENTKYSYKGEGNEFASYTVFIDYISNNRFQTRTNNGGTETVKVYEFKDNQLIELYSRGEAYFREDFTNREFQEGNVVLKLPYTGELKQIVTSQGNFNAIEVITENDQGTNTNYYAKDVGLVKSIYKSDDYEVSSTLDNVEQNISLIQTVTLYYPDIDGVHLNSVDVQVSFNTNDSTKDVIEKTVKDLSVYELFSINTEINELYFDENDESVHIDLSNNFIEEMNAGSGFESLMLQSIANTLGSYYGVENIYLTVDGNLYESGHISLKENEPLKADYSIVNNQ</sequence>
<evidence type="ECO:0000313" key="3">
    <source>
        <dbReference type="EMBL" id="NYB75051.1"/>
    </source>
</evidence>
<keyword evidence="4" id="KW-1185">Reference proteome</keyword>
<comment type="caution">
    <text evidence="3">The sequence shown here is derived from an EMBL/GenBank/DDBJ whole genome shotgun (WGS) entry which is preliminary data.</text>
</comment>
<evidence type="ECO:0000256" key="1">
    <source>
        <dbReference type="SAM" id="SignalP"/>
    </source>
</evidence>